<dbReference type="InterPro" id="IPR044992">
    <property type="entry name" value="ChyE-like"/>
</dbReference>
<keyword evidence="2 4" id="KW-0863">Zinc-finger</keyword>
<dbReference type="Gene3D" id="3.40.50.880">
    <property type="match status" value="1"/>
</dbReference>
<dbReference type="InterPro" id="IPR052727">
    <property type="entry name" value="Rab4/Rab5_effector"/>
</dbReference>
<feature type="region of interest" description="Disordered" evidence="5">
    <location>
        <begin position="1564"/>
        <end position="1597"/>
    </location>
</feature>
<feature type="region of interest" description="Disordered" evidence="5">
    <location>
        <begin position="838"/>
        <end position="939"/>
    </location>
</feature>
<dbReference type="EMBL" id="FR824074">
    <property type="protein sequence ID" value="CCA17058.1"/>
    <property type="molecule type" value="Genomic_DNA"/>
</dbReference>
<protein>
    <submittedName>
        <fullName evidence="7">Cysteine protease family C26 putative</fullName>
    </submittedName>
</protein>
<keyword evidence="7" id="KW-0645">Protease</keyword>
<dbReference type="SUPFAM" id="SSF57903">
    <property type="entry name" value="FYVE/PHD zinc finger"/>
    <property type="match status" value="1"/>
</dbReference>
<dbReference type="PROSITE" id="PS51273">
    <property type="entry name" value="GATASE_TYPE_1"/>
    <property type="match status" value="1"/>
</dbReference>
<name>F0W7F7_9STRA</name>
<feature type="compositionally biased region" description="Basic residues" evidence="5">
    <location>
        <begin position="1564"/>
        <end position="1583"/>
    </location>
</feature>
<feature type="domain" description="FYVE-type" evidence="6">
    <location>
        <begin position="773"/>
        <end position="832"/>
    </location>
</feature>
<keyword evidence="7" id="KW-0378">Hydrolase</keyword>
<feature type="region of interest" description="Disordered" evidence="5">
    <location>
        <begin position="1055"/>
        <end position="1088"/>
    </location>
</feature>
<dbReference type="InterPro" id="IPR013083">
    <property type="entry name" value="Znf_RING/FYVE/PHD"/>
</dbReference>
<dbReference type="PANTHER" id="PTHR13510:SF44">
    <property type="entry name" value="RABENOSYN-5"/>
    <property type="match status" value="1"/>
</dbReference>
<dbReference type="InterPro" id="IPR011011">
    <property type="entry name" value="Znf_FYVE_PHD"/>
</dbReference>
<accession>F0W7F7</accession>
<evidence type="ECO:0000259" key="6">
    <source>
        <dbReference type="PROSITE" id="PS50178"/>
    </source>
</evidence>
<sequence>MVMTQLNRYVTHGESTFSSGELYTKLLTQSASTNNDVQCDIVYPADESFQLPSLAKFDAVAWTGCSLTIHEGQDACVQKQIRLATTLFAHGLIHYTIVYRYSCLMIGIPQYGSCWAAQIAIAASGGICARNPRGREMGIARKIALTPEGRAHPLFEGKPSLFDAFTSHNDEITHLSTGGVTLAGNRFSTNQAVAVRYLQGDFWAVQYHPEYDLHEMARLIYCRRQKLIELGFFRDWKSADDYIDTLENLHIDPTRYDLAWKIGADADIMDETIRLCESRNFIKHLVIPYKIAKLDIAFSPRKVEKSVAFHFLCYLYVVVVNWMAVLEVPLSDNVFPPVTLTDTQLATYEKQSRDKVNQLVRIAEDADCVYKWAEITSKSGHSCFKARIVTPAVVPSEALPSPSLAPPKIHAADILLSNRGDSSCMQVPTKSQILLKSNVLVRASCEDVMDAIARLSTTSMRKSSQFLYPSTFIDSRTLFHLPPADSKELSSRTEFSMSWGPPSGKGRRHRSRRERSTHTPSSNYSFEGYYAIKWQLFGQHRIYKRRNLASIKHIKLSNQQCRTIGKTSGVTITPHQTTNSHALHIETPCTSNMGTNQFMYLRRSLLTPRDHMRQGNLAPPLPAKRMMMPFRTVIPDTAVDFCVLEHAGNYTDFCSELDTGTRRNQHSSNVLAFYLQHSIDLTPQISHLEAFGIARGNISLFGIVVTKTLRQNVLSVTVICQLDTEANASPTIMKQVEQIMIENVGHITRLERLLERQRMSRLEFVEQWQWIPNADRKVCAVCLRNFFLHRKHHCRACGEVVCSFCAPLRELEHPIADITSIRVCTLCLSGLNQSVHRSSSSANSIRGHGRSTDTINARTSSRKVRDDGQHTNTSRCGERIKSNESAAKTENEKIQDHDENRHSSSEAPKKVMTTLWEDEQKRGQAHIPSKSMKQGTSPSQIAPQMLETRPEELNDLISDENSSFLPPKLIDEKALHDVASQIDQVRKAMHQTILNQDGDADSETAGDSSSVFADHHIVKECQERSKHLMDTLGSVFYKQEELNSSDSELMSNSEIFSSDKERSKQVLSAKSQNKTRVRRKRKLGHHKTSLDGKEAILAVNTSSTGVVDGHNQPNGSRDQLSNNSIIQGTSTSAGTALCAKQLQDQCTIAKIHAELSEVSSRKNTTCVCSKTLADGHDPPHLEKNSVLNSHDIEKLEEKIFGLQRSLLLAHERLKQIDVGMELDNEKSLQYRTHHPPNQDTTCSKQRHDVAAGYQSGYTSGYSSEYTSDRSSLNDSQTGSNIETGIGMREYFVAIDEDGNVDSEYIFEDKQRQRQENLRQHSLSRHRMKRIIAPHTHCRRKLPVTKEMVSEIFDVVDSSEQSISTQGNPSADIPNGNGTLGCVSCHGVCCSEDFTSDRISTTYTMETPTNESQTKRSNNLEYNFDEDIATSREYGSKRDRDQSAVFGWRVLDPSTVGLRSTIDCTKSSSENFSYDDRSTGNDGSASIAVIDDYLRQATISAGRSFVQGRARCVSHRDDSGGQNGSCCRRKMEHSQQRVDEALLEDFCQDKISQAPRRVHISNRHRSHMRKTNRPTTGHHTRHRSWTVEPSSSQRIESGMGDFHSYRIGARLPDSELRNVMEENRSHCYSDAEYDHDHAQFDTQSTLQYYSDHDPISGNRPAFRSVHSRGAHPFPPRYSHSYYASPEYGNDRNSAASSSVRSSHSSSWINSGHHDTRGSMHNRITAGSTDGYDTAVAQRSSSSRLESMPSGTDDTGEHDLICELGDHLSSLRTECEDSIQRCRKLQSIRKILHRILLEGETCPFMRLKHGMVRYPEILTETPSIIHIFQLSGFRIESTEFVMKFIDRLRTATIVAELDREIQANIVEI</sequence>
<dbReference type="InterPro" id="IPR017926">
    <property type="entry name" value="GATASE"/>
</dbReference>
<reference evidence="7" key="1">
    <citation type="journal article" date="2011" name="PLoS Biol.">
        <title>Gene gain and loss during evolution of obligate parasitism in the white rust pathogen of Arabidopsis thaliana.</title>
        <authorList>
            <person name="Kemen E."/>
            <person name="Gardiner A."/>
            <person name="Schultz-Larsen T."/>
            <person name="Kemen A.C."/>
            <person name="Balmuth A.L."/>
            <person name="Robert-Seilaniantz A."/>
            <person name="Bailey K."/>
            <person name="Holub E."/>
            <person name="Studholme D.J."/>
            <person name="Maclean D."/>
            <person name="Jones J.D."/>
        </authorList>
    </citation>
    <scope>NUCLEOTIDE SEQUENCE</scope>
</reference>
<dbReference type="HOGENOM" id="CLU_236544_0_0_1"/>
<dbReference type="GO" id="GO:0008233">
    <property type="term" value="F:peptidase activity"/>
    <property type="evidence" value="ECO:0007669"/>
    <property type="project" value="UniProtKB-KW"/>
</dbReference>
<feature type="region of interest" description="Disordered" evidence="5">
    <location>
        <begin position="1683"/>
        <end position="1754"/>
    </location>
</feature>
<evidence type="ECO:0000256" key="5">
    <source>
        <dbReference type="SAM" id="MobiDB-lite"/>
    </source>
</evidence>
<dbReference type="Pfam" id="PF00117">
    <property type="entry name" value="GATase"/>
    <property type="match status" value="1"/>
</dbReference>
<dbReference type="SUPFAM" id="SSF52317">
    <property type="entry name" value="Class I glutamine amidotransferase-like"/>
    <property type="match status" value="1"/>
</dbReference>
<feature type="region of interest" description="Disordered" evidence="5">
    <location>
        <begin position="490"/>
        <end position="521"/>
    </location>
</feature>
<evidence type="ECO:0000256" key="1">
    <source>
        <dbReference type="ARBA" id="ARBA00022723"/>
    </source>
</evidence>
<reference evidence="7" key="2">
    <citation type="submission" date="2011-02" db="EMBL/GenBank/DDBJ databases">
        <authorList>
            <person name="MacLean D."/>
        </authorList>
    </citation>
    <scope>NUCLEOTIDE SEQUENCE</scope>
</reference>
<dbReference type="InterPro" id="IPR017455">
    <property type="entry name" value="Znf_FYVE-rel"/>
</dbReference>
<evidence type="ECO:0000256" key="4">
    <source>
        <dbReference type="PROSITE-ProRule" id="PRU00091"/>
    </source>
</evidence>
<dbReference type="GO" id="GO:0008270">
    <property type="term" value="F:zinc ion binding"/>
    <property type="evidence" value="ECO:0007669"/>
    <property type="project" value="UniProtKB-KW"/>
</dbReference>
<dbReference type="GO" id="GO:0006508">
    <property type="term" value="P:proteolysis"/>
    <property type="evidence" value="ECO:0007669"/>
    <property type="project" value="UniProtKB-KW"/>
</dbReference>
<feature type="region of interest" description="Disordered" evidence="5">
    <location>
        <begin position="1104"/>
        <end position="1126"/>
    </location>
</feature>
<feature type="compositionally biased region" description="Basic residues" evidence="5">
    <location>
        <begin position="505"/>
        <end position="515"/>
    </location>
</feature>
<dbReference type="SMART" id="SM00064">
    <property type="entry name" value="FYVE"/>
    <property type="match status" value="1"/>
</dbReference>
<dbReference type="InterPro" id="IPR029062">
    <property type="entry name" value="Class_I_gatase-like"/>
</dbReference>
<keyword evidence="1" id="KW-0479">Metal-binding</keyword>
<feature type="compositionally biased region" description="Polar residues" evidence="5">
    <location>
        <begin position="1268"/>
        <end position="1280"/>
    </location>
</feature>
<dbReference type="Gene3D" id="3.30.40.10">
    <property type="entry name" value="Zinc/RING finger domain, C3HC4 (zinc finger)"/>
    <property type="match status" value="1"/>
</dbReference>
<feature type="compositionally biased region" description="Low complexity" evidence="5">
    <location>
        <begin position="1738"/>
        <end position="1748"/>
    </location>
</feature>
<evidence type="ECO:0000256" key="2">
    <source>
        <dbReference type="ARBA" id="ARBA00022771"/>
    </source>
</evidence>
<organism evidence="7">
    <name type="scientific">Albugo laibachii Nc14</name>
    <dbReference type="NCBI Taxonomy" id="890382"/>
    <lineage>
        <taxon>Eukaryota</taxon>
        <taxon>Sar</taxon>
        <taxon>Stramenopiles</taxon>
        <taxon>Oomycota</taxon>
        <taxon>Peronosporomycetes</taxon>
        <taxon>Albuginales</taxon>
        <taxon>Albuginaceae</taxon>
        <taxon>Albugo</taxon>
    </lineage>
</organism>
<evidence type="ECO:0000256" key="3">
    <source>
        <dbReference type="ARBA" id="ARBA00022833"/>
    </source>
</evidence>
<feature type="compositionally biased region" description="Low complexity" evidence="5">
    <location>
        <begin position="1254"/>
        <end position="1265"/>
    </location>
</feature>
<dbReference type="InterPro" id="IPR000306">
    <property type="entry name" value="Znf_FYVE"/>
</dbReference>
<feature type="compositionally biased region" description="Basic residues" evidence="5">
    <location>
        <begin position="1073"/>
        <end position="1087"/>
    </location>
</feature>
<keyword evidence="3" id="KW-0862">Zinc</keyword>
<feature type="compositionally biased region" description="Low complexity" evidence="5">
    <location>
        <begin position="1692"/>
        <end position="1705"/>
    </location>
</feature>
<proteinExistence type="predicted"/>
<feature type="region of interest" description="Disordered" evidence="5">
    <location>
        <begin position="1254"/>
        <end position="1280"/>
    </location>
</feature>
<evidence type="ECO:0000313" key="7">
    <source>
        <dbReference type="EMBL" id="CCA17058.1"/>
    </source>
</evidence>
<dbReference type="CDD" id="cd01741">
    <property type="entry name" value="GATase1_1"/>
    <property type="match status" value="1"/>
</dbReference>
<feature type="compositionally biased region" description="Basic and acidic residues" evidence="5">
    <location>
        <begin position="876"/>
        <end position="909"/>
    </location>
</feature>
<gene>
    <name evidence="7" type="primary">AlNc14C29G2772</name>
    <name evidence="7" type="ORF">ALNC14_032010</name>
</gene>
<dbReference type="PANTHER" id="PTHR13510">
    <property type="entry name" value="FYVE-FINGER-CONTAINING RAB5 EFFECTOR PROTEIN RABENOSYN-5-RELATED"/>
    <property type="match status" value="1"/>
</dbReference>
<feature type="region of interest" description="Disordered" evidence="5">
    <location>
        <begin position="1647"/>
        <end position="1669"/>
    </location>
</feature>
<dbReference type="PROSITE" id="PS50178">
    <property type="entry name" value="ZF_FYVE"/>
    <property type="match status" value="1"/>
</dbReference>
<dbReference type="Pfam" id="PF01363">
    <property type="entry name" value="FYVE"/>
    <property type="match status" value="1"/>
</dbReference>